<dbReference type="CDD" id="cd01852">
    <property type="entry name" value="AIG1"/>
    <property type="match status" value="1"/>
</dbReference>
<dbReference type="FunFam" id="3.40.50.300:FF:000366">
    <property type="entry name" value="GTPase, IMAP family member 2"/>
    <property type="match status" value="1"/>
</dbReference>
<dbReference type="InterPro" id="IPR006703">
    <property type="entry name" value="G_AIG1"/>
</dbReference>
<dbReference type="SUPFAM" id="SSF52540">
    <property type="entry name" value="P-loop containing nucleoside triphosphate hydrolases"/>
    <property type="match status" value="2"/>
</dbReference>
<feature type="domain" description="AIG1-type G" evidence="5">
    <location>
        <begin position="9"/>
        <end position="202"/>
    </location>
</feature>
<evidence type="ECO:0000256" key="4">
    <source>
        <dbReference type="SAM" id="MobiDB-lite"/>
    </source>
</evidence>
<evidence type="ECO:0000256" key="1">
    <source>
        <dbReference type="ARBA" id="ARBA00008535"/>
    </source>
</evidence>
<accession>A0A8C1VUM1</accession>
<comment type="similarity">
    <text evidence="1">Belongs to the TRAFAC class TrmE-Era-EngA-EngB-Septin-like GTPase superfamily. AIG1/Toc34/Toc159-like paraseptin GTPase family. IAN subfamily.</text>
</comment>
<feature type="region of interest" description="Disordered" evidence="4">
    <location>
        <begin position="548"/>
        <end position="573"/>
    </location>
</feature>
<dbReference type="PROSITE" id="PS51720">
    <property type="entry name" value="G_AIG1"/>
    <property type="match status" value="2"/>
</dbReference>
<evidence type="ECO:0000256" key="2">
    <source>
        <dbReference type="ARBA" id="ARBA00022741"/>
    </source>
</evidence>
<reference evidence="6" key="1">
    <citation type="submission" date="2025-08" db="UniProtKB">
        <authorList>
            <consortium name="Ensembl"/>
        </authorList>
    </citation>
    <scope>IDENTIFICATION</scope>
</reference>
<dbReference type="Pfam" id="PF04548">
    <property type="entry name" value="AIG1"/>
    <property type="match status" value="2"/>
</dbReference>
<evidence type="ECO:0000256" key="3">
    <source>
        <dbReference type="ARBA" id="ARBA00023134"/>
    </source>
</evidence>
<dbReference type="Gene3D" id="3.40.50.300">
    <property type="entry name" value="P-loop containing nucleotide triphosphate hydrolases"/>
    <property type="match status" value="2"/>
</dbReference>
<sequence>MICLPAGDSRELRIVLLGVSGAGKSSTANAILGREAFKESRTRESEKQTGRVEDRNISIIDTPGFFNSQLTDEEMKNEMMKSMYLCYPGPHLFLLIINLETFREDQRNLVEQVQENFGAQALKFTMVLFVGREKIPNRQWKLLMDSRRFQELVSHCRGQYHAFNSKNDITPTHITKLLERIDEIIKQNDGQHYDIDIYLRTPIKCRKGKMKKEREIKVQETKQEQIQIARDTIHMHPVKEKGTTNVVTKKKDFISHVTKIERTELYVDRHSRDPQENKNDEEEVVKTSAKALRNCLEHKGETNTVQKPEKYIRRKCDQKKQQTETEQHPTQIVSECIQSRHTKPAQCTDLRIVMVGKTGAGKSATGNTILGQKTFKEELSTESVTVKCQQHQQTVEGRIISVIDTPGLFDTSISEEQLKNELVKCVEMSVPGPHVFLLVIRLDVRFTDEEKNTVKWIQKNFGEEAAHYTIVLFTRVDQLEKENLTIVEFLTENKQIGELVEQCKERYHVFNNAKEENRSQVTELLEKIHRMVKENGGEHYTNEMYQEAQRKIEEEEKRKREEEERQKLKEQEKIREEERNRLKKVALTGVVVGAGAAVVVGGGTLGPVLISGAAAAGGAALTSVVKGETLSEAVMAGAAAAGNAALKSVTSGASIPAALMGATSKKSSFF</sequence>
<protein>
    <recommendedName>
        <fullName evidence="5">AIG1-type G domain-containing protein</fullName>
    </recommendedName>
</protein>
<feature type="domain" description="AIG1-type G" evidence="5">
    <location>
        <begin position="347"/>
        <end position="549"/>
    </location>
</feature>
<organism evidence="6 7">
    <name type="scientific">Cyprinus carpio</name>
    <name type="common">Common carp</name>
    <dbReference type="NCBI Taxonomy" id="7962"/>
    <lineage>
        <taxon>Eukaryota</taxon>
        <taxon>Metazoa</taxon>
        <taxon>Chordata</taxon>
        <taxon>Craniata</taxon>
        <taxon>Vertebrata</taxon>
        <taxon>Euteleostomi</taxon>
        <taxon>Actinopterygii</taxon>
        <taxon>Neopterygii</taxon>
        <taxon>Teleostei</taxon>
        <taxon>Ostariophysi</taxon>
        <taxon>Cypriniformes</taxon>
        <taxon>Cyprinidae</taxon>
        <taxon>Cyprininae</taxon>
        <taxon>Cyprinus</taxon>
    </lineage>
</organism>
<evidence type="ECO:0000259" key="5">
    <source>
        <dbReference type="PROSITE" id="PS51720"/>
    </source>
</evidence>
<dbReference type="InterPro" id="IPR045058">
    <property type="entry name" value="GIMA/IAN/Toc"/>
</dbReference>
<name>A0A8C1VUM1_CYPCA</name>
<keyword evidence="2" id="KW-0547">Nucleotide-binding</keyword>
<proteinExistence type="inferred from homology"/>
<dbReference type="AlphaFoldDB" id="A0A8C1VUM1"/>
<dbReference type="PANTHER" id="PTHR10903:SF188">
    <property type="entry name" value="GTPASE IMAP FAMILY MEMBER 2-LIKE-RELATED"/>
    <property type="match status" value="1"/>
</dbReference>
<dbReference type="InterPro" id="IPR027417">
    <property type="entry name" value="P-loop_NTPase"/>
</dbReference>
<dbReference type="Proteomes" id="UP000694700">
    <property type="component" value="Unplaced"/>
</dbReference>
<dbReference type="FunFam" id="3.40.50.300:FF:003364">
    <property type="entry name" value="Si:dkey-110g7.8"/>
    <property type="match status" value="1"/>
</dbReference>
<dbReference type="Ensembl" id="ENSCCRT00015057283.1">
    <property type="protein sequence ID" value="ENSCCRP00015055455.1"/>
    <property type="gene ID" value="ENSCCRG00015022781.1"/>
</dbReference>
<dbReference type="GO" id="GO:0005525">
    <property type="term" value="F:GTP binding"/>
    <property type="evidence" value="ECO:0007669"/>
    <property type="project" value="UniProtKB-KW"/>
</dbReference>
<dbReference type="PANTHER" id="PTHR10903">
    <property type="entry name" value="GTPASE, IMAP FAMILY MEMBER-RELATED"/>
    <property type="match status" value="1"/>
</dbReference>
<keyword evidence="3" id="KW-0342">GTP-binding</keyword>
<evidence type="ECO:0000313" key="6">
    <source>
        <dbReference type="Ensembl" id="ENSCCRP00015055455.1"/>
    </source>
</evidence>
<evidence type="ECO:0000313" key="7">
    <source>
        <dbReference type="Proteomes" id="UP000694700"/>
    </source>
</evidence>